<evidence type="ECO:0000256" key="3">
    <source>
        <dbReference type="ARBA" id="ARBA00023136"/>
    </source>
</evidence>
<dbReference type="AlphaFoldDB" id="A0A2M6WND9"/>
<dbReference type="PANTHER" id="PTHR32432:SF4">
    <property type="entry name" value="CELL DIVISION PROTEIN FTSA"/>
    <property type="match status" value="1"/>
</dbReference>
<comment type="subunit">
    <text evidence="5">Self-interacts. Interacts with FtsZ.</text>
</comment>
<evidence type="ECO:0000313" key="8">
    <source>
        <dbReference type="EMBL" id="PIT94299.1"/>
    </source>
</evidence>
<keyword evidence="3 5" id="KW-0472">Membrane</keyword>
<keyword evidence="1 5" id="KW-1003">Cell membrane</keyword>
<comment type="subcellular location">
    <subcellularLocation>
        <location evidence="5">Cell membrane</location>
        <topology evidence="5">Peripheral membrane protein</topology>
        <orientation evidence="5">Cytoplasmic side</orientation>
    </subcellularLocation>
    <text evidence="5">Localizes to the Z ring in an FtsZ-dependent manner. Targeted to the membrane through a conserved C-terminal amphipathic helix.</text>
</comment>
<dbReference type="InterPro" id="IPR003494">
    <property type="entry name" value="SHS2_FtsA"/>
</dbReference>
<dbReference type="Proteomes" id="UP000228900">
    <property type="component" value="Unassembled WGS sequence"/>
</dbReference>
<dbReference type="InterPro" id="IPR020823">
    <property type="entry name" value="Cell_div_FtsA"/>
</dbReference>
<dbReference type="GO" id="GO:0009898">
    <property type="term" value="C:cytoplasmic side of plasma membrane"/>
    <property type="evidence" value="ECO:0007669"/>
    <property type="project" value="UniProtKB-UniRule"/>
</dbReference>
<dbReference type="InterPro" id="IPR043129">
    <property type="entry name" value="ATPase_NBD"/>
</dbReference>
<evidence type="ECO:0000259" key="7">
    <source>
        <dbReference type="SMART" id="SM00842"/>
    </source>
</evidence>
<evidence type="ECO:0000256" key="1">
    <source>
        <dbReference type="ARBA" id="ARBA00022475"/>
    </source>
</evidence>
<keyword evidence="4 5" id="KW-0131">Cell cycle</keyword>
<dbReference type="PIRSF" id="PIRSF003101">
    <property type="entry name" value="FtsA"/>
    <property type="match status" value="1"/>
</dbReference>
<dbReference type="SUPFAM" id="SSF53067">
    <property type="entry name" value="Actin-like ATPase domain"/>
    <property type="match status" value="2"/>
</dbReference>
<dbReference type="CDD" id="cd24048">
    <property type="entry name" value="ASKHA_NBD_FtsA"/>
    <property type="match status" value="1"/>
</dbReference>
<feature type="domain" description="SHS2" evidence="7">
    <location>
        <begin position="6"/>
        <end position="197"/>
    </location>
</feature>
<dbReference type="GO" id="GO:0043093">
    <property type="term" value="P:FtsZ-dependent cytokinesis"/>
    <property type="evidence" value="ECO:0007669"/>
    <property type="project" value="UniProtKB-UniRule"/>
</dbReference>
<evidence type="ECO:0000256" key="4">
    <source>
        <dbReference type="ARBA" id="ARBA00023306"/>
    </source>
</evidence>
<evidence type="ECO:0000256" key="6">
    <source>
        <dbReference type="PIRNR" id="PIRNR003101"/>
    </source>
</evidence>
<dbReference type="Pfam" id="PF02491">
    <property type="entry name" value="SHS2_FTSA"/>
    <property type="match status" value="1"/>
</dbReference>
<sequence length="418" mass="45185">MKEEIIAGLDIGSTNIRLVIGQKVQGFETEEIQIIGAVSVLTMGVSKGNVNSIEDATSSISACLEKAERLVGVPLESVWVSINSPKIKCEKSKGVVVVSKSDGEIDEHDVERAIEAARSMVVPNNYEILHVIPIKFTIDNQEDIKDPIGMSGVRLEVETLIILGLSNQIKNLTKAIYRTGLDIEGLVLSSLAVAETVFDNRQKDLGVALINMGATTTSLSVYEEGNLLHTAILPIGSDHITNDIAIGLRCPINLAERIKIEYGHSESEVFTKKDEVDISQLVKEEKISDNIGLISLKYVAEIVEARVEEIFEKVDEELKKIDRSGMLPAGAVLVGGGSMLQGVVETAKRKLRLPVSLGEAKNVKIAIDRARGPEFLTALGLVAWGGHSLTGSTPNPLKKNLSNAFSKVKGFIGKMMPQ</sequence>
<dbReference type="Pfam" id="PF14450">
    <property type="entry name" value="FtsA"/>
    <property type="match status" value="1"/>
</dbReference>
<protein>
    <recommendedName>
        <fullName evidence="5 6">Cell division protein FtsA</fullName>
    </recommendedName>
</protein>
<proteinExistence type="inferred from homology"/>
<accession>A0A2M6WND9</accession>
<keyword evidence="2 5" id="KW-0132">Cell division</keyword>
<comment type="similarity">
    <text evidence="5 6">Belongs to the FtsA/MreB family.</text>
</comment>
<dbReference type="NCBIfam" id="TIGR01174">
    <property type="entry name" value="ftsA"/>
    <property type="match status" value="1"/>
</dbReference>
<comment type="function">
    <text evidence="5 6">Cell division protein that is involved in the assembly of the Z ring. May serve as a membrane anchor for the Z ring.</text>
</comment>
<dbReference type="EMBL" id="PFAQ01000059">
    <property type="protein sequence ID" value="PIT94299.1"/>
    <property type="molecule type" value="Genomic_DNA"/>
</dbReference>
<dbReference type="Gene3D" id="3.30.420.40">
    <property type="match status" value="1"/>
</dbReference>
<organism evidence="8 9">
    <name type="scientific">Candidatus Falkowbacteria bacterium CG10_big_fil_rev_8_21_14_0_10_39_9</name>
    <dbReference type="NCBI Taxonomy" id="1974566"/>
    <lineage>
        <taxon>Bacteria</taxon>
        <taxon>Candidatus Falkowiibacteriota</taxon>
    </lineage>
</organism>
<dbReference type="InterPro" id="IPR050696">
    <property type="entry name" value="FtsA/MreB"/>
</dbReference>
<evidence type="ECO:0000256" key="2">
    <source>
        <dbReference type="ARBA" id="ARBA00022618"/>
    </source>
</evidence>
<dbReference type="PANTHER" id="PTHR32432">
    <property type="entry name" value="CELL DIVISION PROTEIN FTSA-RELATED"/>
    <property type="match status" value="1"/>
</dbReference>
<evidence type="ECO:0000256" key="5">
    <source>
        <dbReference type="HAMAP-Rule" id="MF_02033"/>
    </source>
</evidence>
<evidence type="ECO:0000313" key="9">
    <source>
        <dbReference type="Proteomes" id="UP000228900"/>
    </source>
</evidence>
<dbReference type="GO" id="GO:0032153">
    <property type="term" value="C:cell division site"/>
    <property type="evidence" value="ECO:0007669"/>
    <property type="project" value="UniProtKB-UniRule"/>
</dbReference>
<name>A0A2M6WND9_9BACT</name>
<reference evidence="9" key="1">
    <citation type="submission" date="2017-09" db="EMBL/GenBank/DDBJ databases">
        <title>Depth-based differentiation of microbial function through sediment-hosted aquifers and enrichment of novel symbionts in the deep terrestrial subsurface.</title>
        <authorList>
            <person name="Probst A.J."/>
            <person name="Ladd B."/>
            <person name="Jarett J.K."/>
            <person name="Geller-Mcgrath D.E."/>
            <person name="Sieber C.M.K."/>
            <person name="Emerson J.B."/>
            <person name="Anantharaman K."/>
            <person name="Thomas B.C."/>
            <person name="Malmstrom R."/>
            <person name="Stieglmeier M."/>
            <person name="Klingl A."/>
            <person name="Woyke T."/>
            <person name="Ryan C.M."/>
            <person name="Banfield J.F."/>
        </authorList>
    </citation>
    <scope>NUCLEOTIDE SEQUENCE [LARGE SCALE GENOMIC DNA]</scope>
</reference>
<comment type="caution">
    <text evidence="8">The sequence shown here is derived from an EMBL/GenBank/DDBJ whole genome shotgun (WGS) entry which is preliminary data.</text>
</comment>
<dbReference type="HAMAP" id="MF_02033">
    <property type="entry name" value="FtsA"/>
    <property type="match status" value="1"/>
</dbReference>
<gene>
    <name evidence="5 8" type="primary">ftsA</name>
    <name evidence="8" type="ORF">COT98_04405</name>
</gene>
<dbReference type="Gene3D" id="3.30.1490.110">
    <property type="match status" value="1"/>
</dbReference>
<dbReference type="SMART" id="SM00842">
    <property type="entry name" value="FtsA"/>
    <property type="match status" value="1"/>
</dbReference>